<evidence type="ECO:0000256" key="1">
    <source>
        <dbReference type="SAM" id="Phobius"/>
    </source>
</evidence>
<reference evidence="2 3" key="1">
    <citation type="submission" date="2018-06" db="EMBL/GenBank/DDBJ databases">
        <authorList>
            <consortium name="Pathogen Informatics"/>
            <person name="Doyle S."/>
        </authorList>
    </citation>
    <scope>NUCLEOTIDE SEQUENCE [LARGE SCALE GENOMIC DNA]</scope>
    <source>
        <strain evidence="2 3">NCTC13067</strain>
    </source>
</reference>
<feature type="transmembrane region" description="Helical" evidence="1">
    <location>
        <begin position="6"/>
        <end position="24"/>
    </location>
</feature>
<gene>
    <name evidence="2" type="ORF">NCTC13067_01910</name>
</gene>
<accession>A0A379ED04</accession>
<keyword evidence="1" id="KW-0472">Membrane</keyword>
<feature type="transmembrane region" description="Helical" evidence="1">
    <location>
        <begin position="61"/>
        <end position="78"/>
    </location>
</feature>
<feature type="transmembrane region" description="Helical" evidence="1">
    <location>
        <begin position="36"/>
        <end position="55"/>
    </location>
</feature>
<dbReference type="Proteomes" id="UP000255469">
    <property type="component" value="Unassembled WGS sequence"/>
</dbReference>
<dbReference type="EMBL" id="UGTM01000002">
    <property type="protein sequence ID" value="SUB94051.1"/>
    <property type="molecule type" value="Genomic_DNA"/>
</dbReference>
<sequence>MRCKSTAFYATGQIFFVLLRLLTAYSRIRMKRPIKYLGIAAILLGLLLFVLHVVISYRGNTLLFTGLALVLGGAAAFVKGEKNPY</sequence>
<keyword evidence="1" id="KW-0812">Transmembrane</keyword>
<evidence type="ECO:0000313" key="2">
    <source>
        <dbReference type="EMBL" id="SUB94051.1"/>
    </source>
</evidence>
<organism evidence="2 3">
    <name type="scientific">Prevotella denticola</name>
    <dbReference type="NCBI Taxonomy" id="28129"/>
    <lineage>
        <taxon>Bacteria</taxon>
        <taxon>Pseudomonadati</taxon>
        <taxon>Bacteroidota</taxon>
        <taxon>Bacteroidia</taxon>
        <taxon>Bacteroidales</taxon>
        <taxon>Prevotellaceae</taxon>
        <taxon>Prevotella</taxon>
    </lineage>
</organism>
<proteinExistence type="predicted"/>
<protein>
    <submittedName>
        <fullName evidence="2">Uncharacterized protein</fullName>
    </submittedName>
</protein>
<evidence type="ECO:0000313" key="3">
    <source>
        <dbReference type="Proteomes" id="UP000255469"/>
    </source>
</evidence>
<keyword evidence="1" id="KW-1133">Transmembrane helix</keyword>
<dbReference type="AlphaFoldDB" id="A0A379ED04"/>
<name>A0A379ED04_9BACT</name>